<keyword evidence="6" id="KW-0963">Cytoplasm</keyword>
<comment type="subunit">
    <text evidence="6">Homodimer.</text>
</comment>
<dbReference type="InterPro" id="IPR029026">
    <property type="entry name" value="tRNA_m1G_MTases_N"/>
</dbReference>
<gene>
    <name evidence="6 7" type="primary">rlmH</name>
    <name evidence="7" type="ORF">FYJ65_06860</name>
</gene>
<dbReference type="Gene3D" id="3.40.1280.10">
    <property type="match status" value="1"/>
</dbReference>
<dbReference type="NCBIfam" id="TIGR00246">
    <property type="entry name" value="tRNA_RlmH_YbeA"/>
    <property type="match status" value="1"/>
</dbReference>
<dbReference type="EC" id="2.1.1.177" evidence="6"/>
<name>A0A6N7XNC3_9FIRM</name>
<comment type="caution">
    <text evidence="6">Lacks conserved residue(s) required for the propagation of feature annotation.</text>
</comment>
<keyword evidence="8" id="KW-1185">Reference proteome</keyword>
<accession>A0A6N7XNC3</accession>
<reference evidence="7 8" key="1">
    <citation type="submission" date="2019-08" db="EMBL/GenBank/DDBJ databases">
        <title>In-depth cultivation of the pig gut microbiome towards novel bacterial diversity and tailored functional studies.</title>
        <authorList>
            <person name="Wylensek D."/>
            <person name="Hitch T.C.A."/>
            <person name="Clavel T."/>
        </authorList>
    </citation>
    <scope>NUCLEOTIDE SEQUENCE [LARGE SCALE GENOMIC DNA]</scope>
    <source>
        <strain evidence="7 8">WCA-MUC-591-APC-4B</strain>
    </source>
</reference>
<dbReference type="RefSeq" id="WP_154554613.1">
    <property type="nucleotide sequence ID" value="NZ_JAQXUZ010000015.1"/>
</dbReference>
<dbReference type="PIRSF" id="PIRSF004505">
    <property type="entry name" value="MT_bac"/>
    <property type="match status" value="1"/>
</dbReference>
<evidence type="ECO:0000256" key="2">
    <source>
        <dbReference type="ARBA" id="ARBA00022603"/>
    </source>
</evidence>
<dbReference type="NCBIfam" id="NF000985">
    <property type="entry name" value="PRK00103.1-3"/>
    <property type="match status" value="1"/>
</dbReference>
<evidence type="ECO:0000256" key="6">
    <source>
        <dbReference type="HAMAP-Rule" id="MF_00658"/>
    </source>
</evidence>
<keyword evidence="2 6" id="KW-0489">Methyltransferase</keyword>
<dbReference type="GO" id="GO:0070038">
    <property type="term" value="F:rRNA (pseudouridine-N3-)-methyltransferase activity"/>
    <property type="evidence" value="ECO:0007669"/>
    <property type="project" value="UniProtKB-UniRule"/>
</dbReference>
<proteinExistence type="inferred from homology"/>
<evidence type="ECO:0000256" key="4">
    <source>
        <dbReference type="ARBA" id="ARBA00022691"/>
    </source>
</evidence>
<evidence type="ECO:0000313" key="8">
    <source>
        <dbReference type="Proteomes" id="UP000469424"/>
    </source>
</evidence>
<keyword evidence="1 6" id="KW-0698">rRNA processing</keyword>
<evidence type="ECO:0000256" key="3">
    <source>
        <dbReference type="ARBA" id="ARBA00022679"/>
    </source>
</evidence>
<dbReference type="CDD" id="cd18081">
    <property type="entry name" value="RlmH-like"/>
    <property type="match status" value="1"/>
</dbReference>
<organism evidence="7 8">
    <name type="scientific">Mogibacterium kristiansenii</name>
    <dbReference type="NCBI Taxonomy" id="2606708"/>
    <lineage>
        <taxon>Bacteria</taxon>
        <taxon>Bacillati</taxon>
        <taxon>Bacillota</taxon>
        <taxon>Clostridia</taxon>
        <taxon>Peptostreptococcales</taxon>
        <taxon>Anaerovoracaceae</taxon>
        <taxon>Mogibacterium</taxon>
    </lineage>
</organism>
<feature type="binding site" evidence="6">
    <location>
        <begin position="127"/>
        <end position="132"/>
    </location>
    <ligand>
        <name>S-adenosyl-L-methionine</name>
        <dbReference type="ChEBI" id="CHEBI:59789"/>
    </ligand>
</feature>
<keyword evidence="3 6" id="KW-0808">Transferase</keyword>
<keyword evidence="4 6" id="KW-0949">S-adenosyl-L-methionine</keyword>
<dbReference type="HAMAP" id="MF_00658">
    <property type="entry name" value="23SrRNA_methyltr_H"/>
    <property type="match status" value="1"/>
</dbReference>
<dbReference type="PANTHER" id="PTHR33603">
    <property type="entry name" value="METHYLTRANSFERASE"/>
    <property type="match status" value="1"/>
</dbReference>
<dbReference type="Pfam" id="PF02590">
    <property type="entry name" value="SPOUT_MTase"/>
    <property type="match status" value="1"/>
</dbReference>
<comment type="function">
    <text evidence="6">Specifically methylates the pseudouridine at position 1915 (m3Psi1915) in 23S rRNA.</text>
</comment>
<dbReference type="EMBL" id="VUNA01000012">
    <property type="protein sequence ID" value="MST71051.1"/>
    <property type="molecule type" value="Genomic_DNA"/>
</dbReference>
<dbReference type="InterPro" id="IPR029028">
    <property type="entry name" value="Alpha/beta_knot_MTases"/>
</dbReference>
<dbReference type="Proteomes" id="UP000469424">
    <property type="component" value="Unassembled WGS sequence"/>
</dbReference>
<sequence>MNINIICIGKLKEKYWQAAVAEYTKRIGGYARIQIVELKESKLPKNASPADESQVMEKEGETILSKIGESDYVIAMEVEGKMLDSVELSRHLTKTFDSGRSTVDFIIGGSLGLSPAVKKRADFGLSFSRMTFPHQMARVLLLEQIYRSFKIANNETYHK</sequence>
<dbReference type="PANTHER" id="PTHR33603:SF1">
    <property type="entry name" value="RIBOSOMAL RNA LARGE SUBUNIT METHYLTRANSFERASE H"/>
    <property type="match status" value="1"/>
</dbReference>
<comment type="caution">
    <text evidence="7">The sequence shown here is derived from an EMBL/GenBank/DDBJ whole genome shotgun (WGS) entry which is preliminary data.</text>
</comment>
<dbReference type="GO" id="GO:0005737">
    <property type="term" value="C:cytoplasm"/>
    <property type="evidence" value="ECO:0007669"/>
    <property type="project" value="UniProtKB-SubCell"/>
</dbReference>
<comment type="similarity">
    <text evidence="5 6">Belongs to the RNA methyltransferase RlmH family.</text>
</comment>
<comment type="subcellular location">
    <subcellularLocation>
        <location evidence="6">Cytoplasm</location>
    </subcellularLocation>
</comment>
<protein>
    <recommendedName>
        <fullName evidence="6">Ribosomal RNA large subunit methyltransferase H</fullName>
        <ecNumber evidence="6">2.1.1.177</ecNumber>
    </recommendedName>
    <alternativeName>
        <fullName evidence="6">23S rRNA (pseudouridine1915-N3)-methyltransferase</fullName>
    </alternativeName>
    <alternativeName>
        <fullName evidence="6">23S rRNA m3Psi1915 methyltransferase</fullName>
    </alternativeName>
    <alternativeName>
        <fullName evidence="6">rRNA (pseudouridine-N3-)-methyltransferase RlmH</fullName>
    </alternativeName>
</protein>
<evidence type="ECO:0000313" key="7">
    <source>
        <dbReference type="EMBL" id="MST71051.1"/>
    </source>
</evidence>
<feature type="binding site" evidence="6">
    <location>
        <position position="108"/>
    </location>
    <ligand>
        <name>S-adenosyl-L-methionine</name>
        <dbReference type="ChEBI" id="CHEBI:59789"/>
    </ligand>
</feature>
<evidence type="ECO:0000256" key="1">
    <source>
        <dbReference type="ARBA" id="ARBA00022552"/>
    </source>
</evidence>
<dbReference type="AlphaFoldDB" id="A0A6N7XNC3"/>
<dbReference type="InterPro" id="IPR003742">
    <property type="entry name" value="RlmH-like"/>
</dbReference>
<comment type="catalytic activity">
    <reaction evidence="6">
        <text>pseudouridine(1915) in 23S rRNA + S-adenosyl-L-methionine = N(3)-methylpseudouridine(1915) in 23S rRNA + S-adenosyl-L-homocysteine + H(+)</text>
        <dbReference type="Rhea" id="RHEA:42752"/>
        <dbReference type="Rhea" id="RHEA-COMP:10221"/>
        <dbReference type="Rhea" id="RHEA-COMP:10222"/>
        <dbReference type="ChEBI" id="CHEBI:15378"/>
        <dbReference type="ChEBI" id="CHEBI:57856"/>
        <dbReference type="ChEBI" id="CHEBI:59789"/>
        <dbReference type="ChEBI" id="CHEBI:65314"/>
        <dbReference type="ChEBI" id="CHEBI:74486"/>
        <dbReference type="EC" id="2.1.1.177"/>
    </reaction>
</comment>
<evidence type="ECO:0000256" key="5">
    <source>
        <dbReference type="ARBA" id="ARBA00038303"/>
    </source>
</evidence>
<dbReference type="SUPFAM" id="SSF75217">
    <property type="entry name" value="alpha/beta knot"/>
    <property type="match status" value="1"/>
</dbReference>